<name>A0A538U191_UNCEI</name>
<keyword evidence="2" id="KW-0812">Transmembrane</keyword>
<evidence type="ECO:0000313" key="3">
    <source>
        <dbReference type="EMBL" id="TMQ69654.1"/>
    </source>
</evidence>
<dbReference type="AlphaFoldDB" id="A0A538U191"/>
<dbReference type="EMBL" id="VBPB01000292">
    <property type="protein sequence ID" value="TMQ69654.1"/>
    <property type="molecule type" value="Genomic_DNA"/>
</dbReference>
<feature type="region of interest" description="Disordered" evidence="1">
    <location>
        <begin position="1"/>
        <end position="26"/>
    </location>
</feature>
<feature type="transmembrane region" description="Helical" evidence="2">
    <location>
        <begin position="36"/>
        <end position="55"/>
    </location>
</feature>
<sequence>MNDETTASGPAQDVEPPGEPPGPVRPVRDRWDKIQILVQPLGGLFTALAIGILGFRSSEFLNRRQAIETNTRLYSELMSKREESESALRKDMFQTIIGSFVQASGKGDLDASVLNLELLAYNFHESLNLKPLFIDLKRRTAHELALARTPAARAEYEGYMDRLERVAREIARKQVIVLEGVGKKFDRSIDLTQDPTGQSLEPATLGLDSLQATFGIDILSVDRVNKELEVGLSIETPDPKLGRQTKTATFSVSYFDFPMIDNTRLTGGDRCAIVLNGFSDYAADITVVLFPGAYASLKEKPYYSEVIESVRRENERMGK</sequence>
<gene>
    <name evidence="3" type="ORF">E6K81_14395</name>
</gene>
<evidence type="ECO:0000313" key="4">
    <source>
        <dbReference type="Proteomes" id="UP000319771"/>
    </source>
</evidence>
<comment type="caution">
    <text evidence="3">The sequence shown here is derived from an EMBL/GenBank/DDBJ whole genome shotgun (WGS) entry which is preliminary data.</text>
</comment>
<accession>A0A538U191</accession>
<organism evidence="3 4">
    <name type="scientific">Eiseniibacteriota bacterium</name>
    <dbReference type="NCBI Taxonomy" id="2212470"/>
    <lineage>
        <taxon>Bacteria</taxon>
        <taxon>Candidatus Eiseniibacteriota</taxon>
    </lineage>
</organism>
<protein>
    <submittedName>
        <fullName evidence="3">Uncharacterized protein</fullName>
    </submittedName>
</protein>
<evidence type="ECO:0000256" key="2">
    <source>
        <dbReference type="SAM" id="Phobius"/>
    </source>
</evidence>
<dbReference type="Proteomes" id="UP000319771">
    <property type="component" value="Unassembled WGS sequence"/>
</dbReference>
<reference evidence="3 4" key="1">
    <citation type="journal article" date="2019" name="Nat. Microbiol.">
        <title>Mediterranean grassland soil C-N compound turnover is dependent on rainfall and depth, and is mediated by genomically divergent microorganisms.</title>
        <authorList>
            <person name="Diamond S."/>
            <person name="Andeer P.F."/>
            <person name="Li Z."/>
            <person name="Crits-Christoph A."/>
            <person name="Burstein D."/>
            <person name="Anantharaman K."/>
            <person name="Lane K.R."/>
            <person name="Thomas B.C."/>
            <person name="Pan C."/>
            <person name="Northen T.R."/>
            <person name="Banfield J.F."/>
        </authorList>
    </citation>
    <scope>NUCLEOTIDE SEQUENCE [LARGE SCALE GENOMIC DNA]</scope>
    <source>
        <strain evidence="3">WS_11</strain>
    </source>
</reference>
<keyword evidence="2" id="KW-1133">Transmembrane helix</keyword>
<proteinExistence type="predicted"/>
<keyword evidence="2" id="KW-0472">Membrane</keyword>
<evidence type="ECO:0000256" key="1">
    <source>
        <dbReference type="SAM" id="MobiDB-lite"/>
    </source>
</evidence>